<name>A0A976M9V1_THEOR</name>
<evidence type="ECO:0000256" key="1">
    <source>
        <dbReference type="SAM" id="SignalP"/>
    </source>
</evidence>
<evidence type="ECO:0000313" key="2">
    <source>
        <dbReference type="EMBL" id="UKK00581.2"/>
    </source>
</evidence>
<feature type="signal peptide" evidence="1">
    <location>
        <begin position="1"/>
        <end position="28"/>
    </location>
</feature>
<dbReference type="Proteomes" id="UP000244811">
    <property type="component" value="Chromosome 1"/>
</dbReference>
<reference evidence="2" key="1">
    <citation type="submission" date="2022-07" db="EMBL/GenBank/DDBJ databases">
        <title>Evaluation of T. orientalis genome assembly methods using nanopore sequencing and analysis of variation between genomes.</title>
        <authorList>
            <person name="Yam J."/>
            <person name="Micallef M.L."/>
            <person name="Liu M."/>
            <person name="Djordjevic S.P."/>
            <person name="Bogema D.R."/>
            <person name="Jenkins C."/>
        </authorList>
    </citation>
    <scope>NUCLEOTIDE SEQUENCE</scope>
    <source>
        <strain evidence="2">Goon Nure</strain>
    </source>
</reference>
<feature type="chain" id="PRO_5038122692" evidence="1">
    <location>
        <begin position="29"/>
        <end position="149"/>
    </location>
</feature>
<dbReference type="AlphaFoldDB" id="A0A976M9V1"/>
<sequence>MTAGSSLRKMHIAQIILCLLVFRSRVEGYVNKDLTKRGLDQHTIDQVFRIVEQIGDYSETVPNLFRVVKKSLEDLEREIKLKTLLPAKDKLEAFRAISEPINRFLRQSPKEYYIHNPPRGTAYKVQLNIAKEVVRNVYSDLQRLWLSSV</sequence>
<accession>A0A976M9V1</accession>
<gene>
    <name evidence="2" type="ORF">MACK_000655</name>
</gene>
<proteinExistence type="predicted"/>
<evidence type="ECO:0000313" key="3">
    <source>
        <dbReference type="Proteomes" id="UP000244811"/>
    </source>
</evidence>
<dbReference type="EMBL" id="CP056069">
    <property type="protein sequence ID" value="UKK00581.2"/>
    <property type="molecule type" value="Genomic_DNA"/>
</dbReference>
<protein>
    <submittedName>
        <fullName evidence="2">Uncharacterized protein</fullName>
    </submittedName>
</protein>
<keyword evidence="1" id="KW-0732">Signal</keyword>
<organism evidence="2 3">
    <name type="scientific">Theileria orientalis</name>
    <dbReference type="NCBI Taxonomy" id="68886"/>
    <lineage>
        <taxon>Eukaryota</taxon>
        <taxon>Sar</taxon>
        <taxon>Alveolata</taxon>
        <taxon>Apicomplexa</taxon>
        <taxon>Aconoidasida</taxon>
        <taxon>Piroplasmida</taxon>
        <taxon>Theileriidae</taxon>
        <taxon>Theileria</taxon>
    </lineage>
</organism>